<keyword evidence="3" id="KW-1185">Reference proteome</keyword>
<protein>
    <submittedName>
        <fullName evidence="2">Uncharacterized protein</fullName>
    </submittedName>
</protein>
<dbReference type="VEuPathDB" id="FungiDB:PMAA_019460"/>
<feature type="compositionally biased region" description="Low complexity" evidence="1">
    <location>
        <begin position="146"/>
        <end position="156"/>
    </location>
</feature>
<evidence type="ECO:0000313" key="2">
    <source>
        <dbReference type="EMBL" id="EEA27045.1"/>
    </source>
</evidence>
<dbReference type="OrthoDB" id="4227269at2759"/>
<organism evidence="2 3">
    <name type="scientific">Talaromyces marneffei (strain ATCC 18224 / CBS 334.59 / QM 7333)</name>
    <name type="common">Penicillium marneffei</name>
    <dbReference type="NCBI Taxonomy" id="441960"/>
    <lineage>
        <taxon>Eukaryota</taxon>
        <taxon>Fungi</taxon>
        <taxon>Dikarya</taxon>
        <taxon>Ascomycota</taxon>
        <taxon>Pezizomycotina</taxon>
        <taxon>Eurotiomycetes</taxon>
        <taxon>Eurotiomycetidae</taxon>
        <taxon>Eurotiales</taxon>
        <taxon>Trichocomaceae</taxon>
        <taxon>Talaromyces</taxon>
        <taxon>Talaromyces sect. Talaromyces</taxon>
    </lineage>
</organism>
<feature type="region of interest" description="Disordered" evidence="1">
    <location>
        <begin position="185"/>
        <end position="222"/>
    </location>
</feature>
<accession>B6Q3D9</accession>
<dbReference type="PhylomeDB" id="B6Q3D9"/>
<dbReference type="AlphaFoldDB" id="B6Q3D9"/>
<proteinExistence type="predicted"/>
<name>B6Q3D9_TALMQ</name>
<sequence length="511" mass="56947">MAPRITLTPIDAETELQHGMPFVVKWRNPATNKLDLWIGIHVPADLAVGISKLKGTAAVASEEALKYVIYLPGRNTFRWIDIKSLYPLSEYSPEEYEQAGREYAGVYKRLHLTAQQTDDIRFWSRIAKKERNHKDRNDRVPSIDFAPAEASAQESEAGIELEDDGEDMSEAEGDLEGVASVYSGQVDSIKRPHREGSVSTPHKKAKTGASVGQHRHQQQPDSEEVVDIYIGNGTNQKVFHLTRNKIMKSTFLNDCVQGKPPYIMHPYLQQMTPAEFKPVHALLSGDAGLDSDLVSVCGDGGDNDERKEIIGDVNKVGKNWMLKDIHSIEDLKALILGLESTYAQAFLFGLAEMADNVLTKVQVAWNLYGRVEHLSLFLNFIENVMPNIIPQVSARGGAPDAYHGGQSSYGLGTKHSWIIKYLAETFVLYTTEDPQRFWCLVDKYPSLRAAIFKHRAALDDAKLLVLENEFRQREPLAEASFATPVTMEGSVEQEATTKEEGAEQMADAGTE</sequence>
<dbReference type="EMBL" id="DS995899">
    <property type="protein sequence ID" value="EEA27045.1"/>
    <property type="molecule type" value="Genomic_DNA"/>
</dbReference>
<reference evidence="3" key="1">
    <citation type="journal article" date="2015" name="Genome Announc.">
        <title>Genome sequence of the AIDS-associated pathogen Penicillium marneffei (ATCC18224) and its near taxonomic relative Talaromyces stipitatus (ATCC10500).</title>
        <authorList>
            <person name="Nierman W.C."/>
            <person name="Fedorova-Abrams N.D."/>
            <person name="Andrianopoulos A."/>
        </authorList>
    </citation>
    <scope>NUCLEOTIDE SEQUENCE [LARGE SCALE GENOMIC DNA]</scope>
    <source>
        <strain evidence="3">ATCC 18224 / CBS 334.59 / QM 7333</strain>
    </source>
</reference>
<dbReference type="Proteomes" id="UP000001294">
    <property type="component" value="Unassembled WGS sequence"/>
</dbReference>
<feature type="region of interest" description="Disordered" evidence="1">
    <location>
        <begin position="133"/>
        <end position="170"/>
    </location>
</feature>
<feature type="compositionally biased region" description="Acidic residues" evidence="1">
    <location>
        <begin position="157"/>
        <end position="170"/>
    </location>
</feature>
<gene>
    <name evidence="2" type="ORF">PMAA_019460</name>
</gene>
<dbReference type="HOGENOM" id="CLU_586861_0_0_1"/>
<evidence type="ECO:0000256" key="1">
    <source>
        <dbReference type="SAM" id="MobiDB-lite"/>
    </source>
</evidence>
<feature type="region of interest" description="Disordered" evidence="1">
    <location>
        <begin position="485"/>
        <end position="511"/>
    </location>
</feature>
<evidence type="ECO:0000313" key="3">
    <source>
        <dbReference type="Proteomes" id="UP000001294"/>
    </source>
</evidence>